<dbReference type="InterPro" id="IPR003018">
    <property type="entry name" value="GAF"/>
</dbReference>
<keyword evidence="4 7" id="KW-0378">Hydrolase</keyword>
<dbReference type="Gene3D" id="3.30.450.40">
    <property type="match status" value="1"/>
</dbReference>
<evidence type="ECO:0000256" key="4">
    <source>
        <dbReference type="ARBA" id="ARBA00022801"/>
    </source>
</evidence>
<dbReference type="AlphaFoldDB" id="A0A0L7LJ58"/>
<evidence type="ECO:0000256" key="8">
    <source>
        <dbReference type="SAM" id="MobiDB-lite"/>
    </source>
</evidence>
<dbReference type="Proteomes" id="UP000037510">
    <property type="component" value="Unassembled WGS sequence"/>
</dbReference>
<feature type="domain" description="PDEase" evidence="9">
    <location>
        <begin position="441"/>
        <end position="626"/>
    </location>
</feature>
<dbReference type="Pfam" id="PF00233">
    <property type="entry name" value="PDEase_I"/>
    <property type="match status" value="2"/>
</dbReference>
<comment type="cofactor">
    <cofactor evidence="7">
        <name>a divalent metal cation</name>
        <dbReference type="ChEBI" id="CHEBI:60240"/>
    </cofactor>
    <text evidence="7">Binds 2 divalent metal cations per subunit. Site 1 may preferentially bind zinc ions, while site 2 has a preference for magnesium and/or manganese ions.</text>
</comment>
<evidence type="ECO:0000256" key="2">
    <source>
        <dbReference type="ARBA" id="ARBA00022535"/>
    </source>
</evidence>
<keyword evidence="11" id="KW-1185">Reference proteome</keyword>
<evidence type="ECO:0000256" key="5">
    <source>
        <dbReference type="PIRSR" id="PIRSR623088-1"/>
    </source>
</evidence>
<accession>A0A0L7LJ58</accession>
<evidence type="ECO:0000259" key="9">
    <source>
        <dbReference type="PROSITE" id="PS51845"/>
    </source>
</evidence>
<feature type="region of interest" description="Disordered" evidence="8">
    <location>
        <begin position="1154"/>
        <end position="1185"/>
    </location>
</feature>
<dbReference type="InterPro" id="IPR023174">
    <property type="entry name" value="PDEase_CS"/>
</dbReference>
<dbReference type="PANTHER" id="PTHR11347">
    <property type="entry name" value="CYCLIC NUCLEOTIDE PHOSPHODIESTERASE"/>
    <property type="match status" value="1"/>
</dbReference>
<sequence length="1185" mass="135205">MVHDMNQRFQFSPDARSRRNRPQALELGFNAISRAATPQNIANIGLKEEVELFLDENQGFLQEYLMNKIPLDVFESLYFVKIELDMNKTDPVDNRDTMNTLKTIGQKEFMGILKQLSKKPSEWNILWELAISICSVIQGVAFRVYKIFPGSLQDIVEVFTMNENDGSIVLATIRPHIQILEAVRLARCVMATRINEPLKLNPGARSVFKDKECNLDNVRHAIAVPIINEIGEVSHVIEIWRAFWYHSDDVDVASTFMVWGSLAIHYCNMLTDKKKESELTCFLLRTVIKRILKYAQKLVHADRASLFLVDHKNKELVSTVFDLKLNDQDSKDNKEIRMPITRGIAGHVVTTGKYVDEATGYRTTSILCMPININGKIIGVVQMVNKKTAKNFCTQDEITFNIFASFFGIALHHARLYDKITRKEQKYRVALEVLSYHNTCRDTEVEKLVLLEPHSVPFILSDFYLDPFALNVVQKCQAVMIMINDLFDMKNFDHLNVTRFVLTVKKNYRDVPYHNFHHGWSVAQTMYAILKKDTSQHFSYKQRLALFVASLCHDLDHRGYTNKYMSETASPLAAMYTTSALEHHHFNITVTILQQDGHNIFSRFSSEEYKDILGLIRTCILATDLAAFLLNLIQDGHNIFSRFSSEEYKDILGLIRTCILATDLAAFLLNLIQDGHNIFSRFSSEEYKDILGLIRTCILATDLAAFLLNLIQVGHNIFSRFSSEEYKDILGLIRTCILATDLAAFLLNLIQNGHNIFSRFSSEEYKDILGLIRTCILATDLAAFLLNLIQDGHNIFSRFSSEEYKDILGLIRTCILATDLAAFLLNLIQDGHNIFSRFSSEEYKDILGLIRTCILATDLAAFLLNLIQDGHNIFSRFSSEEYKDILGLIRTCILATDLAAFLLNLIQDGHNIFSRFSSEEYKDILGLIRTCILATDLAAFLLNLIQDGHNIFSRFSSEEYKDILGLIRTCILATDLAAFLLNLIQVGHNIFSRFSSEEYKDILGLIRTCILATDLAAFLLNLIQDGHNIFSRFSSEEYKDILGLIRTCILATDLAAFFPNLVQMMQLCRTRTDEGLYNWKDQRHRAAGRNPIPMMDRNKPQEQPASQVGFLNQICLPCYEMMQNILPNTSILFEMASKNLEMWSQKAKEVEQLKTENINLGTEKSAGDNQLNKDVPSVDSPSPDQ</sequence>
<evidence type="ECO:0000256" key="3">
    <source>
        <dbReference type="ARBA" id="ARBA00022723"/>
    </source>
</evidence>
<dbReference type="GO" id="GO:0007165">
    <property type="term" value="P:signal transduction"/>
    <property type="evidence" value="ECO:0007669"/>
    <property type="project" value="InterPro"/>
</dbReference>
<dbReference type="Pfam" id="PF01590">
    <property type="entry name" value="GAF"/>
    <property type="match status" value="1"/>
</dbReference>
<reference evidence="10 11" key="1">
    <citation type="journal article" date="2015" name="Genome Biol. Evol.">
        <title>The genome of winter moth (Operophtera brumata) provides a genomic perspective on sexual dimorphism and phenology.</title>
        <authorList>
            <person name="Derks M.F."/>
            <person name="Smit S."/>
            <person name="Salis L."/>
            <person name="Schijlen E."/>
            <person name="Bossers A."/>
            <person name="Mateman C."/>
            <person name="Pijl A.S."/>
            <person name="de Ridder D."/>
            <person name="Groenen M.A."/>
            <person name="Visser M.E."/>
            <person name="Megens H.J."/>
        </authorList>
    </citation>
    <scope>NUCLEOTIDE SEQUENCE [LARGE SCALE GENOMIC DNA]</scope>
    <source>
        <strain evidence="10">WM2013NL</strain>
        <tissue evidence="10">Head and thorax</tissue>
    </source>
</reference>
<dbReference type="InterPro" id="IPR036971">
    <property type="entry name" value="PDEase_catalytic_dom_sf"/>
</dbReference>
<dbReference type="InterPro" id="IPR003607">
    <property type="entry name" value="HD/PDEase_dom"/>
</dbReference>
<evidence type="ECO:0000256" key="6">
    <source>
        <dbReference type="PIRSR" id="PIRSR623088-3"/>
    </source>
</evidence>
<organism evidence="10 11">
    <name type="scientific">Operophtera brumata</name>
    <name type="common">Winter moth</name>
    <name type="synonym">Phalaena brumata</name>
    <dbReference type="NCBI Taxonomy" id="104452"/>
    <lineage>
        <taxon>Eukaryota</taxon>
        <taxon>Metazoa</taxon>
        <taxon>Ecdysozoa</taxon>
        <taxon>Arthropoda</taxon>
        <taxon>Hexapoda</taxon>
        <taxon>Insecta</taxon>
        <taxon>Pterygota</taxon>
        <taxon>Neoptera</taxon>
        <taxon>Endopterygota</taxon>
        <taxon>Lepidoptera</taxon>
        <taxon>Glossata</taxon>
        <taxon>Ditrysia</taxon>
        <taxon>Geometroidea</taxon>
        <taxon>Geometridae</taxon>
        <taxon>Larentiinae</taxon>
        <taxon>Operophtera</taxon>
    </lineage>
</organism>
<dbReference type="CDD" id="cd00077">
    <property type="entry name" value="HDc"/>
    <property type="match status" value="1"/>
</dbReference>
<dbReference type="SMART" id="SM00471">
    <property type="entry name" value="HDc"/>
    <property type="match status" value="1"/>
</dbReference>
<keyword evidence="2" id="KW-0140">cGMP</keyword>
<name>A0A0L7LJ58_OPEBR</name>
<proteinExistence type="inferred from homology"/>
<dbReference type="SUPFAM" id="SSF109604">
    <property type="entry name" value="HD-domain/PDEase-like"/>
    <property type="match status" value="12"/>
</dbReference>
<dbReference type="InterPro" id="IPR023088">
    <property type="entry name" value="PDEase"/>
</dbReference>
<dbReference type="PRINTS" id="PR00387">
    <property type="entry name" value="PDIESTERASE1"/>
</dbReference>
<comment type="similarity">
    <text evidence="1 7">Belongs to the cyclic nucleotide phosphodiesterase family.</text>
</comment>
<evidence type="ECO:0000313" key="10">
    <source>
        <dbReference type="EMBL" id="KOB75465.1"/>
    </source>
</evidence>
<dbReference type="InterPro" id="IPR002073">
    <property type="entry name" value="PDEase_catalytic_dom"/>
</dbReference>
<keyword evidence="3 6" id="KW-0479">Metal-binding</keyword>
<dbReference type="EMBL" id="JTDY01000912">
    <property type="protein sequence ID" value="KOB75465.1"/>
    <property type="molecule type" value="Genomic_DNA"/>
</dbReference>
<dbReference type="PROSITE" id="PS51845">
    <property type="entry name" value="PDEASE_I_2"/>
    <property type="match status" value="2"/>
</dbReference>
<dbReference type="GO" id="GO:0046872">
    <property type="term" value="F:metal ion binding"/>
    <property type="evidence" value="ECO:0007669"/>
    <property type="project" value="UniProtKB-KW"/>
</dbReference>
<dbReference type="PROSITE" id="PS00126">
    <property type="entry name" value="PDEASE_I_1"/>
    <property type="match status" value="1"/>
</dbReference>
<dbReference type="STRING" id="104452.A0A0L7LJ58"/>
<protein>
    <recommendedName>
        <fullName evidence="7">Phosphodiesterase</fullName>
        <ecNumber evidence="7">3.1.4.-</ecNumber>
    </recommendedName>
</protein>
<dbReference type="SMART" id="SM00065">
    <property type="entry name" value="GAF"/>
    <property type="match status" value="1"/>
</dbReference>
<dbReference type="Gene3D" id="1.10.1300.10">
    <property type="entry name" value="3'5'-cyclic nucleotide phosphodiesterase, catalytic domain"/>
    <property type="match status" value="3"/>
</dbReference>
<gene>
    <name evidence="10" type="ORF">OBRU01_07447</name>
</gene>
<feature type="compositionally biased region" description="Polar residues" evidence="8">
    <location>
        <begin position="1155"/>
        <end position="1172"/>
    </location>
</feature>
<feature type="binding site" evidence="6">
    <location>
        <position position="554"/>
    </location>
    <ligand>
        <name>Zn(2+)</name>
        <dbReference type="ChEBI" id="CHEBI:29105"/>
        <label>1</label>
    </ligand>
</feature>
<dbReference type="GO" id="GO:0004114">
    <property type="term" value="F:3',5'-cyclic-nucleotide phosphodiesterase activity"/>
    <property type="evidence" value="ECO:0007669"/>
    <property type="project" value="InterPro"/>
</dbReference>
<feature type="binding site" evidence="6">
    <location>
        <position position="554"/>
    </location>
    <ligand>
        <name>Zn(2+)</name>
        <dbReference type="ChEBI" id="CHEBI:29105"/>
        <label>2</label>
    </ligand>
</feature>
<feature type="domain" description="PDEase" evidence="9">
    <location>
        <begin position="975"/>
        <end position="1150"/>
    </location>
</feature>
<feature type="binding site" evidence="6">
    <location>
        <position position="553"/>
    </location>
    <ligand>
        <name>Zn(2+)</name>
        <dbReference type="ChEBI" id="CHEBI:29105"/>
        <label>1</label>
    </ligand>
</feature>
<feature type="binding site" evidence="6">
    <location>
        <position position="518"/>
    </location>
    <ligand>
        <name>Zn(2+)</name>
        <dbReference type="ChEBI" id="CHEBI:29105"/>
        <label>1</label>
    </ligand>
</feature>
<dbReference type="InterPro" id="IPR029016">
    <property type="entry name" value="GAF-like_dom_sf"/>
</dbReference>
<comment type="caution">
    <text evidence="10">The sequence shown here is derived from an EMBL/GenBank/DDBJ whole genome shotgun (WGS) entry which is preliminary data.</text>
</comment>
<feature type="active site" description="Proton donor" evidence="5">
    <location>
        <position position="514"/>
    </location>
</feature>
<evidence type="ECO:0000313" key="11">
    <source>
        <dbReference type="Proteomes" id="UP000037510"/>
    </source>
</evidence>
<dbReference type="SUPFAM" id="SSF55781">
    <property type="entry name" value="GAF domain-like"/>
    <property type="match status" value="1"/>
</dbReference>
<dbReference type="EC" id="3.1.4.-" evidence="7"/>
<evidence type="ECO:0000256" key="7">
    <source>
        <dbReference type="RuleBase" id="RU363067"/>
    </source>
</evidence>
<evidence type="ECO:0000256" key="1">
    <source>
        <dbReference type="ARBA" id="ARBA00007648"/>
    </source>
</evidence>